<dbReference type="Pfam" id="PF02518">
    <property type="entry name" value="HATPase_c"/>
    <property type="match status" value="1"/>
</dbReference>
<dbReference type="AlphaFoldDB" id="A0A3B1D5V7"/>
<dbReference type="InterPro" id="IPR003661">
    <property type="entry name" value="HisK_dim/P_dom"/>
</dbReference>
<evidence type="ECO:0000256" key="12">
    <source>
        <dbReference type="SAM" id="Phobius"/>
    </source>
</evidence>
<dbReference type="PANTHER" id="PTHR45453">
    <property type="entry name" value="PHOSPHATE REGULON SENSOR PROTEIN PHOR"/>
    <property type="match status" value="1"/>
</dbReference>
<dbReference type="PROSITE" id="PS50109">
    <property type="entry name" value="HIS_KIN"/>
    <property type="match status" value="1"/>
</dbReference>
<evidence type="ECO:0000256" key="1">
    <source>
        <dbReference type="ARBA" id="ARBA00000085"/>
    </source>
</evidence>
<feature type="transmembrane region" description="Helical" evidence="12">
    <location>
        <begin position="194"/>
        <end position="215"/>
    </location>
</feature>
<dbReference type="GO" id="GO:0016036">
    <property type="term" value="P:cellular response to phosphate starvation"/>
    <property type="evidence" value="ECO:0007669"/>
    <property type="project" value="TreeGrafter"/>
</dbReference>
<dbReference type="Gene3D" id="3.30.565.10">
    <property type="entry name" value="Histidine kinase-like ATPase, C-terminal domain"/>
    <property type="match status" value="1"/>
</dbReference>
<evidence type="ECO:0000256" key="11">
    <source>
        <dbReference type="ARBA" id="ARBA00023136"/>
    </source>
</evidence>
<evidence type="ECO:0000256" key="4">
    <source>
        <dbReference type="ARBA" id="ARBA00022475"/>
    </source>
</evidence>
<keyword evidence="12" id="KW-0812">Transmembrane</keyword>
<dbReference type="CDD" id="cd00082">
    <property type="entry name" value="HisKA"/>
    <property type="match status" value="1"/>
</dbReference>
<dbReference type="Gene3D" id="1.10.287.130">
    <property type="match status" value="1"/>
</dbReference>
<reference evidence="14" key="1">
    <citation type="submission" date="2018-06" db="EMBL/GenBank/DDBJ databases">
        <authorList>
            <person name="Zhirakovskaya E."/>
        </authorList>
    </citation>
    <scope>NUCLEOTIDE SEQUENCE</scope>
</reference>
<dbReference type="GO" id="GO:0005886">
    <property type="term" value="C:plasma membrane"/>
    <property type="evidence" value="ECO:0007669"/>
    <property type="project" value="UniProtKB-SubCell"/>
</dbReference>
<comment type="subcellular location">
    <subcellularLocation>
        <location evidence="2">Cell membrane</location>
    </subcellularLocation>
</comment>
<dbReference type="SMART" id="SM00388">
    <property type="entry name" value="HisKA"/>
    <property type="match status" value="1"/>
</dbReference>
<comment type="catalytic activity">
    <reaction evidence="1">
        <text>ATP + protein L-histidine = ADP + protein N-phospho-L-histidine.</text>
        <dbReference type="EC" id="2.7.13.3"/>
    </reaction>
</comment>
<evidence type="ECO:0000259" key="13">
    <source>
        <dbReference type="PROSITE" id="PS50109"/>
    </source>
</evidence>
<accession>A0A3B1D5V7</accession>
<proteinExistence type="predicted"/>
<dbReference type="CDD" id="cd00075">
    <property type="entry name" value="HATPase"/>
    <property type="match status" value="1"/>
</dbReference>
<dbReference type="GO" id="GO:0005524">
    <property type="term" value="F:ATP binding"/>
    <property type="evidence" value="ECO:0007669"/>
    <property type="project" value="UniProtKB-KW"/>
</dbReference>
<evidence type="ECO:0000313" key="14">
    <source>
        <dbReference type="EMBL" id="VAX31358.1"/>
    </source>
</evidence>
<keyword evidence="9" id="KW-0067">ATP-binding</keyword>
<dbReference type="FunFam" id="3.30.565.10:FF:000006">
    <property type="entry name" value="Sensor histidine kinase WalK"/>
    <property type="match status" value="1"/>
</dbReference>
<keyword evidence="5" id="KW-0597">Phosphoprotein</keyword>
<evidence type="ECO:0000256" key="2">
    <source>
        <dbReference type="ARBA" id="ARBA00004236"/>
    </source>
</evidence>
<evidence type="ECO:0000256" key="10">
    <source>
        <dbReference type="ARBA" id="ARBA00023012"/>
    </source>
</evidence>
<dbReference type="Gene3D" id="6.10.340.10">
    <property type="match status" value="1"/>
</dbReference>
<dbReference type="SUPFAM" id="SSF47384">
    <property type="entry name" value="Homodimeric domain of signal transducing histidine kinase"/>
    <property type="match status" value="1"/>
</dbReference>
<evidence type="ECO:0000256" key="7">
    <source>
        <dbReference type="ARBA" id="ARBA00022741"/>
    </source>
</evidence>
<dbReference type="InterPro" id="IPR036097">
    <property type="entry name" value="HisK_dim/P_sf"/>
</dbReference>
<name>A0A3B1D5V7_9ZZZZ</name>
<protein>
    <recommendedName>
        <fullName evidence="3">histidine kinase</fullName>
        <ecNumber evidence="3">2.7.13.3</ecNumber>
    </recommendedName>
</protein>
<dbReference type="InterPro" id="IPR003594">
    <property type="entry name" value="HATPase_dom"/>
</dbReference>
<dbReference type="PRINTS" id="PR00344">
    <property type="entry name" value="BCTRLSENSOR"/>
</dbReference>
<sequence length="511" mass="57679">MMNDDTHKQPYRFGTLYHKLALVLFVFALFSGAIFLYVVRVSAELYYQEITQKLNLSLAANISKEALLLEDEQINRPALENIFHMLMVINPSIEVYLLDNQGKILAYSAAKEKIKREKIDLKPVQVFIAQEGNPKKLPLKADDPRDINRQKIFSAAPISAKGLNEGYLYVILGGEAFDTVVDMLKGSDIMRSSAMGLLASLAIALIAGLATFGLFTRRLKNLAVVIQNYTESHFKRSDKTRYVTKKSPSDEIDALGLNFNIMADHIDQQWAELKRSDEVRREMVANVSHDLRTPLASLNGYLETLLMKQKDLSELEKTEYLETAMRHSQRLGVLIEELFELAKLDSYQKLLETSSFSMGELIQDVMQKFKLSAREKNIEMKADFGQTLPFVAGNIGMIQRVLENLLENALRHTPEGGMIELSLIQRCTPPNQDRIFVKVQDNGTGIAKADLPHIFERFYRHQKSRQDGGYHAGLGLAIVKRILELHGGVVIAQNEETQGATFIFDLPAVKT</sequence>
<dbReference type="InterPro" id="IPR005467">
    <property type="entry name" value="His_kinase_dom"/>
</dbReference>
<dbReference type="InterPro" id="IPR050351">
    <property type="entry name" value="BphY/WalK/GraS-like"/>
</dbReference>
<evidence type="ECO:0000256" key="9">
    <source>
        <dbReference type="ARBA" id="ARBA00022840"/>
    </source>
</evidence>
<evidence type="ECO:0000256" key="6">
    <source>
        <dbReference type="ARBA" id="ARBA00022679"/>
    </source>
</evidence>
<keyword evidence="7" id="KW-0547">Nucleotide-binding</keyword>
<gene>
    <name evidence="14" type="ORF">MNBD_NITROSPIRAE01-541</name>
</gene>
<keyword evidence="10" id="KW-0902">Two-component regulatory system</keyword>
<feature type="domain" description="Histidine kinase" evidence="13">
    <location>
        <begin position="286"/>
        <end position="510"/>
    </location>
</feature>
<dbReference type="SMART" id="SM00387">
    <property type="entry name" value="HATPase_c"/>
    <property type="match status" value="1"/>
</dbReference>
<evidence type="ECO:0000256" key="3">
    <source>
        <dbReference type="ARBA" id="ARBA00012438"/>
    </source>
</evidence>
<dbReference type="InterPro" id="IPR004358">
    <property type="entry name" value="Sig_transdc_His_kin-like_C"/>
</dbReference>
<keyword evidence="4" id="KW-1003">Cell membrane</keyword>
<evidence type="ECO:0000256" key="5">
    <source>
        <dbReference type="ARBA" id="ARBA00022553"/>
    </source>
</evidence>
<keyword evidence="11 12" id="KW-0472">Membrane</keyword>
<dbReference type="EMBL" id="UOGF01000074">
    <property type="protein sequence ID" value="VAX31358.1"/>
    <property type="molecule type" value="Genomic_DNA"/>
</dbReference>
<keyword evidence="6" id="KW-0808">Transferase</keyword>
<dbReference type="InterPro" id="IPR036890">
    <property type="entry name" value="HATPase_C_sf"/>
</dbReference>
<feature type="transmembrane region" description="Helical" evidence="12">
    <location>
        <begin position="20"/>
        <end position="39"/>
    </location>
</feature>
<organism evidence="14">
    <name type="scientific">hydrothermal vent metagenome</name>
    <dbReference type="NCBI Taxonomy" id="652676"/>
    <lineage>
        <taxon>unclassified sequences</taxon>
        <taxon>metagenomes</taxon>
        <taxon>ecological metagenomes</taxon>
    </lineage>
</organism>
<dbReference type="PANTHER" id="PTHR45453:SF1">
    <property type="entry name" value="PHOSPHATE REGULON SENSOR PROTEIN PHOR"/>
    <property type="match status" value="1"/>
</dbReference>
<keyword evidence="12" id="KW-1133">Transmembrane helix</keyword>
<dbReference type="FunFam" id="1.10.287.130:FF:000008">
    <property type="entry name" value="Two-component sensor histidine kinase"/>
    <property type="match status" value="1"/>
</dbReference>
<dbReference type="Pfam" id="PF00512">
    <property type="entry name" value="HisKA"/>
    <property type="match status" value="1"/>
</dbReference>
<dbReference type="EC" id="2.7.13.3" evidence="3"/>
<keyword evidence="8 14" id="KW-0418">Kinase</keyword>
<evidence type="ECO:0000256" key="8">
    <source>
        <dbReference type="ARBA" id="ARBA00022777"/>
    </source>
</evidence>
<dbReference type="SUPFAM" id="SSF55874">
    <property type="entry name" value="ATPase domain of HSP90 chaperone/DNA topoisomerase II/histidine kinase"/>
    <property type="match status" value="1"/>
</dbReference>
<dbReference type="GO" id="GO:0004721">
    <property type="term" value="F:phosphoprotein phosphatase activity"/>
    <property type="evidence" value="ECO:0007669"/>
    <property type="project" value="TreeGrafter"/>
</dbReference>
<dbReference type="GO" id="GO:0000155">
    <property type="term" value="F:phosphorelay sensor kinase activity"/>
    <property type="evidence" value="ECO:0007669"/>
    <property type="project" value="InterPro"/>
</dbReference>